<accession>A0AB38YD44</accession>
<sequence length="258" mass="28722">MHVWAVANQKGGVGKTTSVVSLSALLGEQGKRVLMVDMDPQGSLTSYFRLNPDTIEHSVYDLFMHQGRVPDHMTAQLVVDTNMPNVCLLPANTALATLERNISQQGGMGLVLSRALTQLWDDFDYVLIDTPPLLGVLLINAIAAAQVLILPVQTEFMALKGLERMIHTLQMVTASRKKQLKYLIVPTMFDRRTQAGQRSLRTLRQTYDDKLWKSAIPIDTRLRDASREGLSICQLDPNSRGCESYGSLLRTLQQEIAS</sequence>
<dbReference type="Pfam" id="PF13614">
    <property type="entry name" value="AAA_31"/>
    <property type="match status" value="1"/>
</dbReference>
<gene>
    <name evidence="3" type="ORF">NFC81_09700</name>
</gene>
<dbReference type="InterPro" id="IPR027417">
    <property type="entry name" value="P-loop_NTPase"/>
</dbReference>
<dbReference type="SUPFAM" id="SSF52540">
    <property type="entry name" value="P-loop containing nucleoside triphosphate hydrolases"/>
    <property type="match status" value="1"/>
</dbReference>
<dbReference type="RefSeq" id="WP_304994287.1">
    <property type="nucleotide sequence ID" value="NZ_CP101717.1"/>
</dbReference>
<dbReference type="FunFam" id="3.40.50.300:FF:000285">
    <property type="entry name" value="Sporulation initiation inhibitor Soj"/>
    <property type="match status" value="1"/>
</dbReference>
<evidence type="ECO:0000259" key="2">
    <source>
        <dbReference type="Pfam" id="PF13614"/>
    </source>
</evidence>
<organism evidence="3">
    <name type="scientific">Salinispirillum sp. LH 10-3-1</name>
    <dbReference type="NCBI Taxonomy" id="2952525"/>
    <lineage>
        <taxon>Bacteria</taxon>
        <taxon>Pseudomonadati</taxon>
        <taxon>Pseudomonadota</taxon>
        <taxon>Gammaproteobacteria</taxon>
        <taxon>Oceanospirillales</taxon>
        <taxon>Saccharospirillaceae</taxon>
        <taxon>Salinispirillum</taxon>
    </lineage>
</organism>
<reference evidence="3" key="1">
    <citation type="submission" date="2022-07" db="EMBL/GenBank/DDBJ databases">
        <title>Complete genome sequence of Salinispirillum sp. LH10-3-1 capable of multiple carbohydrate inversion isolated from a soda lake.</title>
        <authorList>
            <person name="Liu J."/>
            <person name="Zhai Y."/>
            <person name="Zhang H."/>
            <person name="Yang H."/>
            <person name="Qu J."/>
            <person name="Li J."/>
        </authorList>
    </citation>
    <scope>NUCLEOTIDE SEQUENCE</scope>
    <source>
        <strain evidence="3">LH 10-3-1</strain>
    </source>
</reference>
<proteinExistence type="predicted"/>
<dbReference type="Gene3D" id="3.40.50.300">
    <property type="entry name" value="P-loop containing nucleotide triphosphate hydrolases"/>
    <property type="match status" value="1"/>
</dbReference>
<evidence type="ECO:0000256" key="1">
    <source>
        <dbReference type="ARBA" id="ARBA00060876"/>
    </source>
</evidence>
<dbReference type="AlphaFoldDB" id="A0AB38YD44"/>
<dbReference type="InterPro" id="IPR025669">
    <property type="entry name" value="AAA_dom"/>
</dbReference>
<dbReference type="PANTHER" id="PTHR13696">
    <property type="entry name" value="P-LOOP CONTAINING NUCLEOSIDE TRIPHOSPHATE HYDROLASE"/>
    <property type="match status" value="1"/>
</dbReference>
<name>A0AB38YD44_9GAMM</name>
<evidence type="ECO:0000313" key="3">
    <source>
        <dbReference type="EMBL" id="WLD57001.1"/>
    </source>
</evidence>
<feature type="domain" description="AAA" evidence="2">
    <location>
        <begin position="2"/>
        <end position="181"/>
    </location>
</feature>
<dbReference type="EMBL" id="CP101717">
    <property type="protein sequence ID" value="WLD57001.1"/>
    <property type="molecule type" value="Genomic_DNA"/>
</dbReference>
<dbReference type="PIRSF" id="PIRSF009320">
    <property type="entry name" value="Nuc_binding_HP_1000"/>
    <property type="match status" value="1"/>
</dbReference>
<comment type="similarity">
    <text evidence="1">To B.subtilis soj.</text>
</comment>
<protein>
    <submittedName>
        <fullName evidence="3">ParA family protein</fullName>
    </submittedName>
</protein>
<dbReference type="InterPro" id="IPR050678">
    <property type="entry name" value="DNA_Partitioning_ATPase"/>
</dbReference>
<dbReference type="CDD" id="cd02042">
    <property type="entry name" value="ParAB_family"/>
    <property type="match status" value="1"/>
</dbReference>
<dbReference type="PANTHER" id="PTHR13696:SF69">
    <property type="entry name" value="PLASMID PARTITIONING PROTEIN-RELATED"/>
    <property type="match status" value="1"/>
</dbReference>